<dbReference type="Gene3D" id="1.10.390.10">
    <property type="entry name" value="Neutral Protease Domain 2"/>
    <property type="match status" value="1"/>
</dbReference>
<sequence length="704" mass="82419">MDSTKKVYTKIQQYILMILTRLILYTIVIVNFITSQNSDKFKQLDQEIATPNLYRTASGYPGHGYWQNRADYTIDVKINDDEQSIEGFETITYTNNSPDKLNYLWVQLDQNVRAKDSDSYKISTGGMRSKLDFTSIKPGYVIGDKEANEILNKFDGGFNIEEVVTIDGRKLNYVINKTMMRIDLIKPMKPGSKMSISIRWNYNIQDRIFMGGRPGYEFFKSDSNYLYTICQWFPRMAMYNDVYGWQNKQFLGRGEFTLDFGDYDVRITVPADHIVAATGEIQNSMEVLTNAQIKRLKQARSSDEPVNIITQVEAEKNEKSRSKNFKTWRYKAKNVRDFAFTSSRKFIWDAMGVKLGNRTVMAMSYYPKEANPLYERYSTKAVAHTLRVYSKYTFDYPYPVAISVEASNGMEYPMICFNYGRPEKDGTYSERIKYGMISVIIHEVGHNYFPMIVNSDERQWTWMDEGLNSYLQFLTEQEWDREYPSRRGPPKNIVNYMKGNKNNLAPIMTNSESIYQFGNNAYGKPATALNILRETIVGRELFDFAFKEYSKTWMFKHPTPSDFFRILENTSAVDLDWFWRGWFYGTDPVDISIDKVTWFTLDSKNPEVEFPLKKQKKDEEPIQTWQERNEIDIQETIVETDAGANDFYNKFDPYEVTILDKEEFITYRDSSVVELREKEIYNSNLNYYEIKFSNVGGLVMPIIL</sequence>
<dbReference type="AlphaFoldDB" id="A0A382AFM8"/>
<name>A0A382AFM8_9ZZZZ</name>
<dbReference type="EMBL" id="UINC01025212">
    <property type="protein sequence ID" value="SVB00370.1"/>
    <property type="molecule type" value="Genomic_DNA"/>
</dbReference>
<keyword evidence="1" id="KW-1133">Transmembrane helix</keyword>
<dbReference type="GO" id="GO:0070006">
    <property type="term" value="F:metalloaminopeptidase activity"/>
    <property type="evidence" value="ECO:0007669"/>
    <property type="project" value="TreeGrafter"/>
</dbReference>
<evidence type="ECO:0000259" key="2">
    <source>
        <dbReference type="Pfam" id="PF01433"/>
    </source>
</evidence>
<keyword evidence="1" id="KW-0472">Membrane</keyword>
<feature type="transmembrane region" description="Helical" evidence="1">
    <location>
        <begin position="14"/>
        <end position="33"/>
    </location>
</feature>
<dbReference type="GO" id="GO:0043171">
    <property type="term" value="P:peptide catabolic process"/>
    <property type="evidence" value="ECO:0007669"/>
    <property type="project" value="TreeGrafter"/>
</dbReference>
<evidence type="ECO:0000256" key="1">
    <source>
        <dbReference type="SAM" id="Phobius"/>
    </source>
</evidence>
<feature type="domain" description="Peptidase M1 membrane alanine aminopeptidase" evidence="2">
    <location>
        <begin position="392"/>
        <end position="582"/>
    </location>
</feature>
<dbReference type="CDD" id="cd09604">
    <property type="entry name" value="M1_APN_like"/>
    <property type="match status" value="1"/>
</dbReference>
<gene>
    <name evidence="3" type="ORF">METZ01_LOCUS153224</name>
</gene>
<dbReference type="PANTHER" id="PTHR11533:SF174">
    <property type="entry name" value="PUROMYCIN-SENSITIVE AMINOPEPTIDASE-RELATED"/>
    <property type="match status" value="1"/>
</dbReference>
<dbReference type="SUPFAM" id="SSF55486">
    <property type="entry name" value="Metalloproteases ('zincins'), catalytic domain"/>
    <property type="match status" value="1"/>
</dbReference>
<dbReference type="Pfam" id="PF01433">
    <property type="entry name" value="Peptidase_M1"/>
    <property type="match status" value="1"/>
</dbReference>
<proteinExistence type="predicted"/>
<protein>
    <recommendedName>
        <fullName evidence="2">Peptidase M1 membrane alanine aminopeptidase domain-containing protein</fullName>
    </recommendedName>
</protein>
<keyword evidence="1" id="KW-0812">Transmembrane</keyword>
<dbReference type="PANTHER" id="PTHR11533">
    <property type="entry name" value="PROTEASE M1 ZINC METALLOPROTEASE"/>
    <property type="match status" value="1"/>
</dbReference>
<feature type="non-terminal residue" evidence="3">
    <location>
        <position position="704"/>
    </location>
</feature>
<evidence type="ECO:0000313" key="3">
    <source>
        <dbReference type="EMBL" id="SVB00370.1"/>
    </source>
</evidence>
<organism evidence="3">
    <name type="scientific">marine metagenome</name>
    <dbReference type="NCBI Taxonomy" id="408172"/>
    <lineage>
        <taxon>unclassified sequences</taxon>
        <taxon>metagenomes</taxon>
        <taxon>ecological metagenomes</taxon>
    </lineage>
</organism>
<dbReference type="InterPro" id="IPR014782">
    <property type="entry name" value="Peptidase_M1_dom"/>
</dbReference>
<dbReference type="GO" id="GO:0005615">
    <property type="term" value="C:extracellular space"/>
    <property type="evidence" value="ECO:0007669"/>
    <property type="project" value="TreeGrafter"/>
</dbReference>
<reference evidence="3" key="1">
    <citation type="submission" date="2018-05" db="EMBL/GenBank/DDBJ databases">
        <authorList>
            <person name="Lanie J.A."/>
            <person name="Ng W.-L."/>
            <person name="Kazmierczak K.M."/>
            <person name="Andrzejewski T.M."/>
            <person name="Davidsen T.M."/>
            <person name="Wayne K.J."/>
            <person name="Tettelin H."/>
            <person name="Glass J.I."/>
            <person name="Rusch D."/>
            <person name="Podicherti R."/>
            <person name="Tsui H.-C.T."/>
            <person name="Winkler M.E."/>
        </authorList>
    </citation>
    <scope>NUCLEOTIDE SEQUENCE</scope>
</reference>
<dbReference type="GO" id="GO:0042277">
    <property type="term" value="F:peptide binding"/>
    <property type="evidence" value="ECO:0007669"/>
    <property type="project" value="TreeGrafter"/>
</dbReference>
<dbReference type="GO" id="GO:0008270">
    <property type="term" value="F:zinc ion binding"/>
    <property type="evidence" value="ECO:0007669"/>
    <property type="project" value="InterPro"/>
</dbReference>
<dbReference type="GO" id="GO:0016020">
    <property type="term" value="C:membrane"/>
    <property type="evidence" value="ECO:0007669"/>
    <property type="project" value="TreeGrafter"/>
</dbReference>
<dbReference type="GO" id="GO:0005737">
    <property type="term" value="C:cytoplasm"/>
    <property type="evidence" value="ECO:0007669"/>
    <property type="project" value="TreeGrafter"/>
</dbReference>
<dbReference type="InterPro" id="IPR050344">
    <property type="entry name" value="Peptidase_M1_aminopeptidases"/>
</dbReference>
<dbReference type="InterPro" id="IPR027268">
    <property type="entry name" value="Peptidase_M4/M1_CTD_sf"/>
</dbReference>
<accession>A0A382AFM8</accession>